<evidence type="ECO:0000313" key="5">
    <source>
        <dbReference type="Proteomes" id="UP000054485"/>
    </source>
</evidence>
<dbReference type="CDD" id="cd00022">
    <property type="entry name" value="BIR"/>
    <property type="match status" value="1"/>
</dbReference>
<feature type="compositionally biased region" description="Basic and acidic residues" evidence="3">
    <location>
        <begin position="318"/>
        <end position="347"/>
    </location>
</feature>
<dbReference type="Proteomes" id="UP000054485">
    <property type="component" value="Unassembled WGS sequence"/>
</dbReference>
<dbReference type="OrthoDB" id="2196114at2759"/>
<feature type="region of interest" description="Disordered" evidence="3">
    <location>
        <begin position="1"/>
        <end position="29"/>
    </location>
</feature>
<protein>
    <recommendedName>
        <fullName evidence="6">Inhibitor of apoptosis repeat-containing protein</fullName>
    </recommendedName>
</protein>
<dbReference type="InterPro" id="IPR051190">
    <property type="entry name" value="Baculoviral_IAP"/>
</dbReference>
<evidence type="ECO:0000256" key="1">
    <source>
        <dbReference type="ARBA" id="ARBA00022723"/>
    </source>
</evidence>
<gene>
    <name evidence="4" type="ORF">CY34DRAFT_804370</name>
</gene>
<organism evidence="4 5">
    <name type="scientific">Suillus luteus UH-Slu-Lm8-n1</name>
    <dbReference type="NCBI Taxonomy" id="930992"/>
    <lineage>
        <taxon>Eukaryota</taxon>
        <taxon>Fungi</taxon>
        <taxon>Dikarya</taxon>
        <taxon>Basidiomycota</taxon>
        <taxon>Agaricomycotina</taxon>
        <taxon>Agaricomycetes</taxon>
        <taxon>Agaricomycetidae</taxon>
        <taxon>Boletales</taxon>
        <taxon>Suillineae</taxon>
        <taxon>Suillaceae</taxon>
        <taxon>Suillus</taxon>
    </lineage>
</organism>
<dbReference type="SMART" id="SM00238">
    <property type="entry name" value="BIR"/>
    <property type="match status" value="2"/>
</dbReference>
<dbReference type="PANTHER" id="PTHR46771:SF5">
    <property type="entry name" value="DETERIN"/>
    <property type="match status" value="1"/>
</dbReference>
<dbReference type="InParanoid" id="A0A0C9ZZ65"/>
<name>A0A0C9ZZ65_9AGAM</name>
<proteinExistence type="predicted"/>
<dbReference type="STRING" id="930992.A0A0C9ZZ65"/>
<evidence type="ECO:0000256" key="3">
    <source>
        <dbReference type="SAM" id="MobiDB-lite"/>
    </source>
</evidence>
<keyword evidence="5" id="KW-1185">Reference proteome</keyword>
<sequence>MESLQARIDSFSKSKRVKKSSKSNATSATVKWPHPSSFNANPHTLAEAGFYWVPSWEDKDSVACFLCHKELSDWDEEDNPFLIHWQKCGSTCAWAIVRCGLSEDIAEDGSFVFLNKKRLPTSKAMEKARLQTFGEGLWPHDGQDDHGASSKKMAQGGFVYTPQTKGDDTVTCLYCNLSLGGWDTDDDPIGEHRKRDTKSSTRCPFFNASGSKPRTVSRARSKKGAVDVPSGTKPEQSDSGDELAKAEIVEEAPAPKTRRKGRAVSTSKPPAKAKTTSKKAPVRASKSALANPPEPEVVASESETDPIISEIESVPSEAKADAPAKVDDTPVQRVRIQDDLRSEHNPSDVEVDNLRNTPHPPSRPETPHDNDTPMVIDETPQPYDPPISSPPHPPTSLPPSQSPELATIPSLQPETLTPEERCLTVEQWIRREIENSYEQLMQDGKKQISLFAGRAREVRQMIEAL</sequence>
<dbReference type="Gene3D" id="1.10.1170.10">
    <property type="entry name" value="Inhibitor Of Apoptosis Protein (2mihbC-IAP-1), Chain A"/>
    <property type="match status" value="2"/>
</dbReference>
<dbReference type="SUPFAM" id="SSF57924">
    <property type="entry name" value="Inhibitor of apoptosis (IAP) repeat"/>
    <property type="match status" value="2"/>
</dbReference>
<dbReference type="HOGENOM" id="CLU_016657_1_0_1"/>
<evidence type="ECO:0008006" key="6">
    <source>
        <dbReference type="Google" id="ProtNLM"/>
    </source>
</evidence>
<reference evidence="4 5" key="1">
    <citation type="submission" date="2014-04" db="EMBL/GenBank/DDBJ databases">
        <authorList>
            <consortium name="DOE Joint Genome Institute"/>
            <person name="Kuo A."/>
            <person name="Ruytinx J."/>
            <person name="Rineau F."/>
            <person name="Colpaert J."/>
            <person name="Kohler A."/>
            <person name="Nagy L.G."/>
            <person name="Floudas D."/>
            <person name="Copeland A."/>
            <person name="Barry K.W."/>
            <person name="Cichocki N."/>
            <person name="Veneault-Fourrey C."/>
            <person name="LaButti K."/>
            <person name="Lindquist E.A."/>
            <person name="Lipzen A."/>
            <person name="Lundell T."/>
            <person name="Morin E."/>
            <person name="Murat C."/>
            <person name="Sun H."/>
            <person name="Tunlid A."/>
            <person name="Henrissat B."/>
            <person name="Grigoriev I.V."/>
            <person name="Hibbett D.S."/>
            <person name="Martin F."/>
            <person name="Nordberg H.P."/>
            <person name="Cantor M.N."/>
            <person name="Hua S.X."/>
        </authorList>
    </citation>
    <scope>NUCLEOTIDE SEQUENCE [LARGE SCALE GENOMIC DNA]</scope>
    <source>
        <strain evidence="4 5">UH-Slu-Lm8-n1</strain>
    </source>
</reference>
<feature type="region of interest" description="Disordered" evidence="3">
    <location>
        <begin position="185"/>
        <end position="419"/>
    </location>
</feature>
<dbReference type="EMBL" id="KN835225">
    <property type="protein sequence ID" value="KIK42960.1"/>
    <property type="molecule type" value="Genomic_DNA"/>
</dbReference>
<dbReference type="InterPro" id="IPR001370">
    <property type="entry name" value="BIR_rpt"/>
</dbReference>
<keyword evidence="2" id="KW-0862">Zinc</keyword>
<feature type="compositionally biased region" description="Basic and acidic residues" evidence="3">
    <location>
        <begin position="189"/>
        <end position="199"/>
    </location>
</feature>
<dbReference type="PROSITE" id="PS50143">
    <property type="entry name" value="BIR_REPEAT_2"/>
    <property type="match status" value="2"/>
</dbReference>
<dbReference type="Pfam" id="PF00653">
    <property type="entry name" value="BIR"/>
    <property type="match status" value="2"/>
</dbReference>
<keyword evidence="1" id="KW-0479">Metal-binding</keyword>
<dbReference type="AlphaFoldDB" id="A0A0C9ZZ65"/>
<feature type="compositionally biased region" description="Low complexity" evidence="3">
    <location>
        <begin position="265"/>
        <end position="274"/>
    </location>
</feature>
<dbReference type="PANTHER" id="PTHR46771">
    <property type="entry name" value="DETERIN"/>
    <property type="match status" value="1"/>
</dbReference>
<dbReference type="GO" id="GO:0046872">
    <property type="term" value="F:metal ion binding"/>
    <property type="evidence" value="ECO:0007669"/>
    <property type="project" value="UniProtKB-KW"/>
</dbReference>
<evidence type="ECO:0000256" key="2">
    <source>
        <dbReference type="ARBA" id="ARBA00022833"/>
    </source>
</evidence>
<accession>A0A0C9ZZ65</accession>
<reference evidence="5" key="2">
    <citation type="submission" date="2015-01" db="EMBL/GenBank/DDBJ databases">
        <title>Evolutionary Origins and Diversification of the Mycorrhizal Mutualists.</title>
        <authorList>
            <consortium name="DOE Joint Genome Institute"/>
            <consortium name="Mycorrhizal Genomics Consortium"/>
            <person name="Kohler A."/>
            <person name="Kuo A."/>
            <person name="Nagy L.G."/>
            <person name="Floudas D."/>
            <person name="Copeland A."/>
            <person name="Barry K.W."/>
            <person name="Cichocki N."/>
            <person name="Veneault-Fourrey C."/>
            <person name="LaButti K."/>
            <person name="Lindquist E.A."/>
            <person name="Lipzen A."/>
            <person name="Lundell T."/>
            <person name="Morin E."/>
            <person name="Murat C."/>
            <person name="Riley R."/>
            <person name="Ohm R."/>
            <person name="Sun H."/>
            <person name="Tunlid A."/>
            <person name="Henrissat B."/>
            <person name="Grigoriev I.V."/>
            <person name="Hibbett D.S."/>
            <person name="Martin F."/>
        </authorList>
    </citation>
    <scope>NUCLEOTIDE SEQUENCE [LARGE SCALE GENOMIC DNA]</scope>
    <source>
        <strain evidence="5">UH-Slu-Lm8-n1</strain>
    </source>
</reference>
<feature type="compositionally biased region" description="Pro residues" evidence="3">
    <location>
        <begin position="382"/>
        <end position="401"/>
    </location>
</feature>
<evidence type="ECO:0000313" key="4">
    <source>
        <dbReference type="EMBL" id="KIK42960.1"/>
    </source>
</evidence>